<comment type="similarity">
    <text evidence="1 8">Belongs to the TRAFAC class myosin-kinesin ATPase superfamily. Myosin family.</text>
</comment>
<dbReference type="GO" id="GO:0000146">
    <property type="term" value="F:microfilament motor activity"/>
    <property type="evidence" value="ECO:0007669"/>
    <property type="project" value="TreeGrafter"/>
</dbReference>
<feature type="domain" description="Myosin motor" evidence="12">
    <location>
        <begin position="85"/>
        <end position="809"/>
    </location>
</feature>
<evidence type="ECO:0000256" key="3">
    <source>
        <dbReference type="ARBA" id="ARBA00022840"/>
    </source>
</evidence>
<feature type="region of interest" description="Disordered" evidence="10">
    <location>
        <begin position="201"/>
        <end position="221"/>
    </location>
</feature>
<feature type="coiled-coil region" evidence="9">
    <location>
        <begin position="1048"/>
        <end position="1117"/>
    </location>
</feature>
<reference evidence="13 14" key="1">
    <citation type="submission" date="2018-03" db="EMBL/GenBank/DDBJ databases">
        <authorList>
            <person name="Guldener U."/>
        </authorList>
    </citation>
    <scope>NUCLEOTIDE SEQUENCE [LARGE SCALE GENOMIC DNA]</scope>
    <source>
        <strain evidence="13 14">DAOM196992</strain>
    </source>
</reference>
<dbReference type="InterPro" id="IPR002710">
    <property type="entry name" value="Dilute_dom"/>
</dbReference>
<dbReference type="EMBL" id="OOIP01000004">
    <property type="protein sequence ID" value="SPO36273.1"/>
    <property type="molecule type" value="Genomic_DNA"/>
</dbReference>
<gene>
    <name evidence="13" type="ORF">PSFLO_01744</name>
</gene>
<feature type="region of interest" description="Disordered" evidence="10">
    <location>
        <begin position="632"/>
        <end position="664"/>
    </location>
</feature>
<dbReference type="SMART" id="SM01132">
    <property type="entry name" value="DIL"/>
    <property type="match status" value="1"/>
</dbReference>
<dbReference type="Gene3D" id="1.10.287.1490">
    <property type="match status" value="1"/>
</dbReference>
<dbReference type="InterPro" id="IPR000048">
    <property type="entry name" value="IQ_motif_EF-hand-BS"/>
</dbReference>
<dbReference type="CDD" id="cd01380">
    <property type="entry name" value="MYSc_Myo5"/>
    <property type="match status" value="1"/>
</dbReference>
<dbReference type="OrthoDB" id="6108017at2759"/>
<dbReference type="GO" id="GO:0016459">
    <property type="term" value="C:myosin complex"/>
    <property type="evidence" value="ECO:0007669"/>
    <property type="project" value="UniProtKB-KW"/>
</dbReference>
<dbReference type="InterPro" id="IPR001609">
    <property type="entry name" value="Myosin_head_motor_dom-like"/>
</dbReference>
<protein>
    <submittedName>
        <fullName evidence="13">Myosin V</fullName>
    </submittedName>
</protein>
<keyword evidence="14" id="KW-1185">Reference proteome</keyword>
<dbReference type="FunFam" id="1.10.10.820:FF:000001">
    <property type="entry name" value="Myosin heavy chain"/>
    <property type="match status" value="1"/>
</dbReference>
<feature type="region of interest" description="Disordered" evidence="10">
    <location>
        <begin position="1135"/>
        <end position="1170"/>
    </location>
</feature>
<dbReference type="InterPro" id="IPR046943">
    <property type="entry name" value="Fungal_Myo2/2A_CBD"/>
</dbReference>
<dbReference type="GO" id="GO:0005524">
    <property type="term" value="F:ATP binding"/>
    <property type="evidence" value="ECO:0007669"/>
    <property type="project" value="UniProtKB-UniRule"/>
</dbReference>
<evidence type="ECO:0000259" key="12">
    <source>
        <dbReference type="PROSITE" id="PS51456"/>
    </source>
</evidence>
<keyword evidence="4 9" id="KW-0175">Coiled coil</keyword>
<evidence type="ECO:0000256" key="7">
    <source>
        <dbReference type="ARBA" id="ARBA00023203"/>
    </source>
</evidence>
<dbReference type="SMART" id="SM00015">
    <property type="entry name" value="IQ"/>
    <property type="match status" value="6"/>
</dbReference>
<feature type="binding site" evidence="8">
    <location>
        <begin position="178"/>
        <end position="185"/>
    </location>
    <ligand>
        <name>ATP</name>
        <dbReference type="ChEBI" id="CHEBI:30616"/>
    </ligand>
</feature>
<feature type="region of interest" description="Actin-binding" evidence="8">
    <location>
        <begin position="685"/>
        <end position="707"/>
    </location>
</feature>
<dbReference type="PRINTS" id="PR00193">
    <property type="entry name" value="MYOSINHEAVY"/>
</dbReference>
<organism evidence="13 14">
    <name type="scientific">Pseudozyma flocculosa</name>
    <dbReference type="NCBI Taxonomy" id="84751"/>
    <lineage>
        <taxon>Eukaryota</taxon>
        <taxon>Fungi</taxon>
        <taxon>Dikarya</taxon>
        <taxon>Basidiomycota</taxon>
        <taxon>Ustilaginomycotina</taxon>
        <taxon>Ustilaginomycetes</taxon>
        <taxon>Ustilaginales</taxon>
        <taxon>Ustilaginaceae</taxon>
        <taxon>Pseudozyma</taxon>
    </lineage>
</organism>
<evidence type="ECO:0000256" key="1">
    <source>
        <dbReference type="ARBA" id="ARBA00008314"/>
    </source>
</evidence>
<evidence type="ECO:0000256" key="8">
    <source>
        <dbReference type="PROSITE-ProRule" id="PRU00782"/>
    </source>
</evidence>
<keyword evidence="6 8" id="KW-0505">Motor protein</keyword>
<dbReference type="GO" id="GO:0051015">
    <property type="term" value="F:actin filament binding"/>
    <property type="evidence" value="ECO:0007669"/>
    <property type="project" value="TreeGrafter"/>
</dbReference>
<dbReference type="InterPro" id="IPR036961">
    <property type="entry name" value="Kinesin_motor_dom_sf"/>
</dbReference>
<keyword evidence="7 8" id="KW-0009">Actin-binding</keyword>
<evidence type="ECO:0000256" key="9">
    <source>
        <dbReference type="SAM" id="Coils"/>
    </source>
</evidence>
<dbReference type="CDD" id="cd15480">
    <property type="entry name" value="fMyo2p_CBD"/>
    <property type="match status" value="1"/>
</dbReference>
<evidence type="ECO:0000259" key="11">
    <source>
        <dbReference type="PROSITE" id="PS51126"/>
    </source>
</evidence>
<feature type="compositionally biased region" description="Low complexity" evidence="10">
    <location>
        <begin position="640"/>
        <end position="664"/>
    </location>
</feature>
<evidence type="ECO:0000313" key="13">
    <source>
        <dbReference type="EMBL" id="SPO36273.1"/>
    </source>
</evidence>
<name>A0A5C3EVG8_9BASI</name>
<evidence type="ECO:0000313" key="14">
    <source>
        <dbReference type="Proteomes" id="UP000323386"/>
    </source>
</evidence>
<evidence type="ECO:0000256" key="4">
    <source>
        <dbReference type="ARBA" id="ARBA00023054"/>
    </source>
</evidence>
<dbReference type="Gene3D" id="1.20.120.720">
    <property type="entry name" value="Myosin VI head, motor domain, U50 subdomain"/>
    <property type="match status" value="1"/>
</dbReference>
<dbReference type="GO" id="GO:0005737">
    <property type="term" value="C:cytoplasm"/>
    <property type="evidence" value="ECO:0007669"/>
    <property type="project" value="TreeGrafter"/>
</dbReference>
<evidence type="ECO:0000256" key="6">
    <source>
        <dbReference type="ARBA" id="ARBA00023175"/>
    </source>
</evidence>
<dbReference type="Gene3D" id="3.40.850.10">
    <property type="entry name" value="Kinesin motor domain"/>
    <property type="match status" value="1"/>
</dbReference>
<dbReference type="PROSITE" id="PS50096">
    <property type="entry name" value="IQ"/>
    <property type="match status" value="3"/>
</dbReference>
<dbReference type="Gene3D" id="1.20.5.190">
    <property type="match status" value="3"/>
</dbReference>
<accession>A0A5C3EVG8</accession>
<evidence type="ECO:0000256" key="10">
    <source>
        <dbReference type="SAM" id="MobiDB-lite"/>
    </source>
</evidence>
<dbReference type="PANTHER" id="PTHR13140">
    <property type="entry name" value="MYOSIN"/>
    <property type="match status" value="1"/>
</dbReference>
<dbReference type="PROSITE" id="PS51456">
    <property type="entry name" value="MYOSIN_MOTOR"/>
    <property type="match status" value="1"/>
</dbReference>
<feature type="domain" description="Dilute" evidence="11">
    <location>
        <begin position="1295"/>
        <end position="1575"/>
    </location>
</feature>
<dbReference type="SMART" id="SM00242">
    <property type="entry name" value="MYSc"/>
    <property type="match status" value="1"/>
</dbReference>
<keyword evidence="3 8" id="KW-0067">ATP-binding</keyword>
<dbReference type="InterPro" id="IPR036103">
    <property type="entry name" value="MYSc_Myo5"/>
</dbReference>
<dbReference type="SUPFAM" id="SSF50084">
    <property type="entry name" value="Myosin S1 fragment, N-terminal domain"/>
    <property type="match status" value="1"/>
</dbReference>
<dbReference type="Gene3D" id="1.10.10.820">
    <property type="match status" value="1"/>
</dbReference>
<keyword evidence="5 8" id="KW-0518">Myosin</keyword>
<dbReference type="InterPro" id="IPR027417">
    <property type="entry name" value="P-loop_NTPase"/>
</dbReference>
<evidence type="ECO:0000256" key="2">
    <source>
        <dbReference type="ARBA" id="ARBA00022741"/>
    </source>
</evidence>
<evidence type="ECO:0000256" key="5">
    <source>
        <dbReference type="ARBA" id="ARBA00023123"/>
    </source>
</evidence>
<dbReference type="Pfam" id="PF00612">
    <property type="entry name" value="IQ"/>
    <property type="match status" value="2"/>
</dbReference>
<keyword evidence="2 8" id="KW-0547">Nucleotide-binding</keyword>
<dbReference type="Pfam" id="PF01843">
    <property type="entry name" value="DIL"/>
    <property type="match status" value="1"/>
</dbReference>
<dbReference type="PANTHER" id="PTHR13140:SF706">
    <property type="entry name" value="DILUTE CLASS UNCONVENTIONAL MYOSIN, ISOFORM C"/>
    <property type="match status" value="1"/>
</dbReference>
<dbReference type="Gene3D" id="1.20.58.530">
    <property type="match status" value="1"/>
</dbReference>
<dbReference type="Pfam" id="PF00063">
    <property type="entry name" value="Myosin_head"/>
    <property type="match status" value="1"/>
</dbReference>
<dbReference type="Proteomes" id="UP000323386">
    <property type="component" value="Unassembled WGS sequence"/>
</dbReference>
<dbReference type="PROSITE" id="PS51126">
    <property type="entry name" value="DILUTE"/>
    <property type="match status" value="1"/>
</dbReference>
<dbReference type="GO" id="GO:0016020">
    <property type="term" value="C:membrane"/>
    <property type="evidence" value="ECO:0007669"/>
    <property type="project" value="TreeGrafter"/>
</dbReference>
<feature type="coiled-coil region" evidence="9">
    <location>
        <begin position="982"/>
        <end position="1009"/>
    </location>
</feature>
<sequence>MAPAASDLLATYVVGTKAWFADKENGWISATLAKPVARSASGDVTLEFVLDDTGATKTVTTSEAKLAGANGDEELPPLRNPPLLEATDDLTNLSYLNEPAVLHTILNRYSQRLIYTYSGIVLIAVNPFYGLSLYSPEIIQAYSGKRKGELEPHLFAIAEDAYRCMIRDVKDQTIVVSGESGAGKTVSAKYIMRYFATVEDPDRPGSRKAGASGKDSSGMSETEQQILATNPIMEAFGNAKTTRNDNSSRFGKYLEILFDREHEIVGAKMRTFLLERSRLVYQPESERNYHIFYQLCAGAPSSEKKDLGLEDASKFSYLNQGGPSALSIGGVDDAEEFKATQKALSTVGVKIEKQWQIFRLLAALLHLGNISIAASRNDAMLADDEPSLFMATKMLGIDLNEFRKWTVKKQLQTRGEKVITNLTQAQAVVVRDSVAKYIYTGLFDWLVDQMNTSLALGSSTTRQSMIGVLDIYGFERFKVNSYEQFCINYANERLQHEFNHHVFKLEQEEYLQEQISWTFIDFSDNQPCIDMIEGKLGVLSLLDEESRLPSGSDESFVQKLYTQMDKRPEFKNAFKKPRFGQTSFTVCHYALDVEYASAGFVEKNKDAVPDEHLALLTNTSNSFLKEVLDTAHSGSKVEEPPATAATAEAGAAGAGPGAAKPAPRKIGGGGMVKKPTLGSQFKSSLISLMATIDSTNVHYIRCIKPNEAKRAWEVEPQNVLGQLRACGVLETIRISCAGYPSRWTFEDFAQRYYMLVSSDRWDMSDIAKAKALASDILASTIVEKDKYQIGLTKIFFRAGMLAQFEQRRTDRLNALTTLIQKNLRRHVYQKRYQTMRTSSIKIQSWWRMQLAIRYVSDLRRNTAATTIQTACRGFLARRHYLATRDAVVKIQSLARGRAVRATYRTAKVDFAATRLQSMLRGALVRMQYHRERQGVIHLQSCYRRRLAKKELVARRNEAKSVSHFKEVSYKLENKVVELTQNLQKRVKDNKELASKIRALEAQILTWQGRYDELDGKARSLQEEVDKPTVALAEFEALLAAKRELDAKQEGSLKRIAEQEKRIAELSSEIERQAEELQARVEALKGATKTSEEDLATMASLRSEVASLREQLNRANALNTLQKNSQRIENAAPPVFNMATGKENGYATTGSKRRPRRHSEAGPWSDTPMGGKDEHEEAMLAAKRSAANANRHVSVAFGADGQVPGFGARSAGGVGGYDDDYDDDDPSEEIIRILENEEQLDEDVLNGLIRFLKVPAPSLQNPPSPKEVLFPAHLISLVTNEMWKYGLVRESERFLANVMQTIQQHVMSFTGDDAIVPGIFWLSNVHEILSFVCIAESDMLQGIGPGVDGAARSFEWGDYERLVTIVKHDLDSLEYNIYHTWMQEAKRKLHKMVIPALIESQSLPGFVTSENSGRLFNRLLSNNSNPAYTMDDILAMLNKVWKSLKSYYVEPSVTQQVVTELLKLIGVTSFNDLLMRRNFCSWKRAMQIQYNITRIEEWCKSHDMPEGTLQLEHLMQATKLLQLKKATLGDIDIIYDVCWMLTPTQIQKLISHYFVADYENPISPEILKAVAARVVPNDRNDHLLLPPEVDEAGPYELPLPREVTGIETYCPAYISVPAIRRLASRVA</sequence>
<dbReference type="GO" id="GO:0007015">
    <property type="term" value="P:actin filament organization"/>
    <property type="evidence" value="ECO:0007669"/>
    <property type="project" value="TreeGrafter"/>
</dbReference>
<dbReference type="SUPFAM" id="SSF52540">
    <property type="entry name" value="P-loop containing nucleoside triphosphate hydrolases"/>
    <property type="match status" value="2"/>
</dbReference>
<proteinExistence type="inferred from homology"/>
<dbReference type="Gene3D" id="6.20.240.20">
    <property type="match status" value="1"/>
</dbReference>